<dbReference type="InterPro" id="IPR006076">
    <property type="entry name" value="FAD-dep_OxRdtase"/>
</dbReference>
<evidence type="ECO:0000259" key="3">
    <source>
        <dbReference type="Pfam" id="PF01266"/>
    </source>
</evidence>
<keyword evidence="5" id="KW-1185">Reference proteome</keyword>
<dbReference type="GO" id="GO:0055130">
    <property type="term" value="P:D-alanine catabolic process"/>
    <property type="evidence" value="ECO:0007669"/>
    <property type="project" value="TreeGrafter"/>
</dbReference>
<keyword evidence="2" id="KW-0560">Oxidoreductase</keyword>
<name>A0A5E4V2L2_9BURK</name>
<protein>
    <submittedName>
        <fullName evidence="4">FAD dependent oxidoreductase</fullName>
    </submittedName>
</protein>
<dbReference type="GO" id="GO:0005886">
    <property type="term" value="C:plasma membrane"/>
    <property type="evidence" value="ECO:0007669"/>
    <property type="project" value="TreeGrafter"/>
</dbReference>
<reference evidence="4 5" key="1">
    <citation type="submission" date="2019-08" db="EMBL/GenBank/DDBJ databases">
        <authorList>
            <person name="Peeters C."/>
        </authorList>
    </citation>
    <scope>NUCLEOTIDE SEQUENCE [LARGE SCALE GENOMIC DNA]</scope>
    <source>
        <strain evidence="4 5">LMG 31111</strain>
    </source>
</reference>
<proteinExistence type="inferred from homology"/>
<evidence type="ECO:0000256" key="1">
    <source>
        <dbReference type="ARBA" id="ARBA00009410"/>
    </source>
</evidence>
<dbReference type="SUPFAM" id="SSF51905">
    <property type="entry name" value="FAD/NAD(P)-binding domain"/>
    <property type="match status" value="1"/>
</dbReference>
<gene>
    <name evidence="4" type="ORF">PCO31111_02424</name>
</gene>
<dbReference type="AlphaFoldDB" id="A0A5E4V2L2"/>
<accession>A0A5E4V2L2</accession>
<sequence>METDPIVKHPLLHIDTDTALPTHLDVAVIGGGAAGVATAYELHRLGKRVAVFEKGAVAAEQSSRNWGWCRTLGRDTRELGMARLSVARWGEISAETGADVGFRRTGITFVTHSEEELAGWQAWFDFAQRSGVAAKMLSRDEANATYAGQGAPWIGGVRTFDDGYADPSRAIPLLARHAASLGVPVLQQCAVNDLYYEAGRVAGIQTERGLVRADAVVIAGGAWSSLFCLKQKIVLPVLNVYSSASKSRDDIRLDFRDPLKTPDFALRERADGGYTLAKSGRGTVHIVPMSLRYGMRFKGLYASRRKSIKVHFGAEFFRQWWNEVGYLHFGRSPFEHNRTLDPAADMSLVHSAYEQAGQIFPQIDPSKIDVAWGGAIDNTPDGIPVVSECSQLPGVFLCTGFSGHGFSTSLGAARMLAETIVSGRVPDDLSHLSHGRFMTGEALAPNIIY</sequence>
<dbReference type="Gene3D" id="3.30.9.10">
    <property type="entry name" value="D-Amino Acid Oxidase, subunit A, domain 2"/>
    <property type="match status" value="1"/>
</dbReference>
<dbReference type="EMBL" id="CABPSE010000007">
    <property type="protein sequence ID" value="VVE06458.1"/>
    <property type="molecule type" value="Genomic_DNA"/>
</dbReference>
<evidence type="ECO:0000313" key="5">
    <source>
        <dbReference type="Proteomes" id="UP000383971"/>
    </source>
</evidence>
<comment type="similarity">
    <text evidence="1">Belongs to the DadA oxidoreductase family.</text>
</comment>
<evidence type="ECO:0000313" key="4">
    <source>
        <dbReference type="EMBL" id="VVE06458.1"/>
    </source>
</evidence>
<dbReference type="Gene3D" id="3.50.50.60">
    <property type="entry name" value="FAD/NAD(P)-binding domain"/>
    <property type="match status" value="1"/>
</dbReference>
<dbReference type="PANTHER" id="PTHR13847:SF280">
    <property type="entry name" value="D-AMINO ACID DEHYDROGENASE"/>
    <property type="match status" value="1"/>
</dbReference>
<dbReference type="PANTHER" id="PTHR13847">
    <property type="entry name" value="SARCOSINE DEHYDROGENASE-RELATED"/>
    <property type="match status" value="1"/>
</dbReference>
<evidence type="ECO:0000256" key="2">
    <source>
        <dbReference type="ARBA" id="ARBA00023002"/>
    </source>
</evidence>
<dbReference type="InterPro" id="IPR036188">
    <property type="entry name" value="FAD/NAD-bd_sf"/>
</dbReference>
<dbReference type="GO" id="GO:0005737">
    <property type="term" value="C:cytoplasm"/>
    <property type="evidence" value="ECO:0007669"/>
    <property type="project" value="TreeGrafter"/>
</dbReference>
<organism evidence="4 5">
    <name type="scientific">Pandoraea communis</name>
    <dbReference type="NCBI Taxonomy" id="2508297"/>
    <lineage>
        <taxon>Bacteria</taxon>
        <taxon>Pseudomonadati</taxon>
        <taxon>Pseudomonadota</taxon>
        <taxon>Betaproteobacteria</taxon>
        <taxon>Burkholderiales</taxon>
        <taxon>Burkholderiaceae</taxon>
        <taxon>Pandoraea</taxon>
    </lineage>
</organism>
<feature type="domain" description="FAD dependent oxidoreductase" evidence="3">
    <location>
        <begin position="25"/>
        <end position="418"/>
    </location>
</feature>
<dbReference type="Pfam" id="PF01266">
    <property type="entry name" value="DAO"/>
    <property type="match status" value="1"/>
</dbReference>
<dbReference type="Proteomes" id="UP000383971">
    <property type="component" value="Unassembled WGS sequence"/>
</dbReference>
<dbReference type="GO" id="GO:0008718">
    <property type="term" value="F:D-amino-acid dehydrogenase activity"/>
    <property type="evidence" value="ECO:0007669"/>
    <property type="project" value="TreeGrafter"/>
</dbReference>